<dbReference type="InterPro" id="IPR039422">
    <property type="entry name" value="MarR/SlyA-like"/>
</dbReference>
<dbReference type="GO" id="GO:0003700">
    <property type="term" value="F:DNA-binding transcription factor activity"/>
    <property type="evidence" value="ECO:0007669"/>
    <property type="project" value="InterPro"/>
</dbReference>
<dbReference type="PANTHER" id="PTHR33164">
    <property type="entry name" value="TRANSCRIPTIONAL REGULATOR, MARR FAMILY"/>
    <property type="match status" value="1"/>
</dbReference>
<dbReference type="InterPro" id="IPR036390">
    <property type="entry name" value="WH_DNA-bd_sf"/>
</dbReference>
<dbReference type="AlphaFoldDB" id="A0A5J6WJA4"/>
<name>A0A5J6WJA4_MORMI</name>
<keyword evidence="3" id="KW-1185">Reference proteome</keyword>
<dbReference type="RefSeq" id="WP_019439819.1">
    <property type="nucleotide sequence ID" value="NZ_ALOE01000004.1"/>
</dbReference>
<sequence length="163" mass="18229">MANDITDIVKMMEINWPECADTVSPALLRLLQVSNLCSQQMETLVGSHELQRAEFGVLATLRRSAMPYCLSPTTLYQAMIFSSGGLTKVLNRLSQSELIARIDNPEDKRSKLVLLTSKGKQLIETVMPELHQQERNTFSVLSADELQQLDALMQRVLAGHKDA</sequence>
<dbReference type="OrthoDB" id="32523at2"/>
<evidence type="ECO:0000259" key="1">
    <source>
        <dbReference type="PROSITE" id="PS50995"/>
    </source>
</evidence>
<dbReference type="PROSITE" id="PS50995">
    <property type="entry name" value="HTH_MARR_2"/>
    <property type="match status" value="1"/>
</dbReference>
<dbReference type="Pfam" id="PF12802">
    <property type="entry name" value="MarR_2"/>
    <property type="match status" value="1"/>
</dbReference>
<evidence type="ECO:0000313" key="3">
    <source>
        <dbReference type="Proteomes" id="UP000327424"/>
    </source>
</evidence>
<dbReference type="EMBL" id="CP044399">
    <property type="protein sequence ID" value="QFI37348.1"/>
    <property type="molecule type" value="Genomic_DNA"/>
</dbReference>
<feature type="domain" description="HTH marR-type" evidence="1">
    <location>
        <begin position="20"/>
        <end position="158"/>
    </location>
</feature>
<reference evidence="2 3" key="1">
    <citation type="submission" date="2019-09" db="EMBL/GenBank/DDBJ databases">
        <title>Hybrid Assembly of the complete Genome of the Deep-Sea Bacterium Moritella marina from long Nanopore and Illumina reads.</title>
        <authorList>
            <person name="Magin S."/>
            <person name="Georgoulis A."/>
            <person name="Papadimitriou K."/>
            <person name="Iliakis G."/>
            <person name="Vorgias C.E."/>
        </authorList>
    </citation>
    <scope>NUCLEOTIDE SEQUENCE [LARGE SCALE GENOMIC DNA]</scope>
    <source>
        <strain evidence="2 3">MP-1</strain>
    </source>
</reference>
<organism evidence="2 3">
    <name type="scientific">Moritella marina ATCC 15381</name>
    <dbReference type="NCBI Taxonomy" id="1202962"/>
    <lineage>
        <taxon>Bacteria</taxon>
        <taxon>Pseudomonadati</taxon>
        <taxon>Pseudomonadota</taxon>
        <taxon>Gammaproteobacteria</taxon>
        <taxon>Alteromonadales</taxon>
        <taxon>Moritellaceae</taxon>
        <taxon>Moritella</taxon>
    </lineage>
</organism>
<dbReference type="InterPro" id="IPR036388">
    <property type="entry name" value="WH-like_DNA-bd_sf"/>
</dbReference>
<dbReference type="KEGG" id="mmaa:FR932_05645"/>
<dbReference type="Gene3D" id="1.10.10.10">
    <property type="entry name" value="Winged helix-like DNA-binding domain superfamily/Winged helix DNA-binding domain"/>
    <property type="match status" value="1"/>
</dbReference>
<dbReference type="PANTHER" id="PTHR33164:SF104">
    <property type="entry name" value="TRANSCRIPTIONAL REGULATORY PROTEIN"/>
    <property type="match status" value="1"/>
</dbReference>
<dbReference type="SMART" id="SM00347">
    <property type="entry name" value="HTH_MARR"/>
    <property type="match status" value="1"/>
</dbReference>
<protein>
    <submittedName>
        <fullName evidence="2">MarR family transcriptional regulator</fullName>
    </submittedName>
</protein>
<dbReference type="GO" id="GO:0006950">
    <property type="term" value="P:response to stress"/>
    <property type="evidence" value="ECO:0007669"/>
    <property type="project" value="TreeGrafter"/>
</dbReference>
<proteinExistence type="predicted"/>
<accession>A0A5J6WJA4</accession>
<dbReference type="PRINTS" id="PR00598">
    <property type="entry name" value="HTHMARR"/>
</dbReference>
<dbReference type="InterPro" id="IPR000835">
    <property type="entry name" value="HTH_MarR-typ"/>
</dbReference>
<dbReference type="SUPFAM" id="SSF46785">
    <property type="entry name" value="Winged helix' DNA-binding domain"/>
    <property type="match status" value="1"/>
</dbReference>
<dbReference type="Proteomes" id="UP000327424">
    <property type="component" value="Chromosome"/>
</dbReference>
<gene>
    <name evidence="2" type="ORF">FR932_05645</name>
</gene>
<evidence type="ECO:0000313" key="2">
    <source>
        <dbReference type="EMBL" id="QFI37348.1"/>
    </source>
</evidence>